<protein>
    <submittedName>
        <fullName evidence="2">Uncharacterized protein</fullName>
    </submittedName>
</protein>
<feature type="region of interest" description="Disordered" evidence="1">
    <location>
        <begin position="1"/>
        <end position="28"/>
    </location>
</feature>
<keyword evidence="3" id="KW-1185">Reference proteome</keyword>
<dbReference type="Proteomes" id="UP000664360">
    <property type="component" value="Chromosome"/>
</dbReference>
<dbReference type="RefSeq" id="WP_206859123.1">
    <property type="nucleotide sequence ID" value="NZ_CP147250.1"/>
</dbReference>
<proteinExistence type="predicted"/>
<organism evidence="2 3">
    <name type="scientific">Candidatus Enterococcus mangumiae</name>
    <dbReference type="NCBI Taxonomy" id="2230878"/>
    <lineage>
        <taxon>Bacteria</taxon>
        <taxon>Bacillati</taxon>
        <taxon>Bacillota</taxon>
        <taxon>Bacilli</taxon>
        <taxon>Lactobacillales</taxon>
        <taxon>Enterococcaceae</taxon>
        <taxon>Enterococcus</taxon>
    </lineage>
</organism>
<accession>A0ABZ2T0B9</accession>
<evidence type="ECO:0000313" key="2">
    <source>
        <dbReference type="EMBL" id="WYJ81428.1"/>
    </source>
</evidence>
<gene>
    <name evidence="2" type="ORF">DOK79_003013</name>
</gene>
<evidence type="ECO:0000313" key="3">
    <source>
        <dbReference type="Proteomes" id="UP000664360"/>
    </source>
</evidence>
<evidence type="ECO:0000256" key="1">
    <source>
        <dbReference type="SAM" id="MobiDB-lite"/>
    </source>
</evidence>
<feature type="compositionally biased region" description="Polar residues" evidence="1">
    <location>
        <begin position="10"/>
        <end position="21"/>
    </location>
</feature>
<name>A0ABZ2T0B9_9ENTE</name>
<reference evidence="2 3" key="1">
    <citation type="submission" date="2024-03" db="EMBL/GenBank/DDBJ databases">
        <title>The Genome Sequence of Enterococcus sp. DIV1094.</title>
        <authorList>
            <consortium name="The Broad Institute Genomics Platform"/>
            <consortium name="The Broad Institute Microbial Omics Core"/>
            <consortium name="The Broad Institute Genomic Center for Infectious Diseases"/>
            <person name="Earl A."/>
            <person name="Manson A."/>
            <person name="Gilmore M."/>
            <person name="Schwartman J."/>
            <person name="Shea T."/>
            <person name="Abouelleil A."/>
            <person name="Cao P."/>
            <person name="Chapman S."/>
            <person name="Cusick C."/>
            <person name="Young S."/>
            <person name="Neafsey D."/>
            <person name="Nusbaum C."/>
            <person name="Birren B."/>
        </authorList>
    </citation>
    <scope>NUCLEOTIDE SEQUENCE [LARGE SCALE GENOMIC DNA]</scope>
    <source>
        <strain evidence="2 3">DIV1094</strain>
    </source>
</reference>
<dbReference type="EMBL" id="CP147250">
    <property type="protein sequence ID" value="WYJ81428.1"/>
    <property type="molecule type" value="Genomic_DNA"/>
</dbReference>
<sequence length="107" mass="11964">MGLFKKRFNKQQQAIKTSSSMVEERNKEETDEMIAVPAYIDVSPADIERVSVIAASLAAEHYPASRFVIKKIKQRNPEMVLVSLIAAAVGAEAHPHSQFVIRKITKK</sequence>